<evidence type="ECO:0000313" key="2">
    <source>
        <dbReference type="Proteomes" id="UP000247152"/>
    </source>
</evidence>
<dbReference type="AlphaFoldDB" id="A0A317U135"/>
<sequence length="67" mass="7708">MTVELHGLIIQTSRIGKKKVWQPLVDGFGHLQKHITLEQTLIVVETHGEIAIIHDGNYMNPFVRYEN</sequence>
<evidence type="ECO:0000313" key="1">
    <source>
        <dbReference type="EMBL" id="PWY54935.1"/>
    </source>
</evidence>
<gene>
    <name evidence="1" type="ORF">DGG96_14480</name>
</gene>
<protein>
    <submittedName>
        <fullName evidence="1">Uncharacterized protein</fullName>
    </submittedName>
</protein>
<reference evidence="1 2" key="1">
    <citation type="submission" date="2018-05" db="EMBL/GenBank/DDBJ databases">
        <title>Legionella qingyii sp.nov., whole genome shotgun sequence.</title>
        <authorList>
            <person name="Wu H."/>
            <person name="Zhu Q."/>
            <person name="Hu C."/>
        </authorList>
    </citation>
    <scope>NUCLEOTIDE SEQUENCE [LARGE SCALE GENOMIC DNA]</scope>
    <source>
        <strain evidence="1 2">HEB18</strain>
    </source>
</reference>
<organism evidence="1 2">
    <name type="scientific">Legionella qingyii</name>
    <dbReference type="NCBI Taxonomy" id="2184757"/>
    <lineage>
        <taxon>Bacteria</taxon>
        <taxon>Pseudomonadati</taxon>
        <taxon>Pseudomonadota</taxon>
        <taxon>Gammaproteobacteria</taxon>
        <taxon>Legionellales</taxon>
        <taxon>Legionellaceae</taxon>
        <taxon>Legionella</taxon>
    </lineage>
</organism>
<proteinExistence type="predicted"/>
<accession>A0A317U135</accession>
<name>A0A317U135_9GAMM</name>
<comment type="caution">
    <text evidence="1">The sequence shown here is derived from an EMBL/GenBank/DDBJ whole genome shotgun (WGS) entry which is preliminary data.</text>
</comment>
<dbReference type="Proteomes" id="UP000247152">
    <property type="component" value="Unassembled WGS sequence"/>
</dbReference>
<dbReference type="EMBL" id="QHJG01000024">
    <property type="protein sequence ID" value="PWY54935.1"/>
    <property type="molecule type" value="Genomic_DNA"/>
</dbReference>